<keyword evidence="5 19" id="KW-0436">Ligase</keyword>
<dbReference type="InterPro" id="IPR050237">
    <property type="entry name" value="ATP-dep_AMP-bd_enzyme"/>
</dbReference>
<dbReference type="Gene3D" id="3.30.300.30">
    <property type="match status" value="1"/>
</dbReference>
<evidence type="ECO:0000313" key="21">
    <source>
        <dbReference type="Proteomes" id="UP000439591"/>
    </source>
</evidence>
<dbReference type="InterPro" id="IPR020845">
    <property type="entry name" value="AMP-binding_CS"/>
</dbReference>
<evidence type="ECO:0000256" key="1">
    <source>
        <dbReference type="ARBA" id="ARBA00001946"/>
    </source>
</evidence>
<keyword evidence="11" id="KW-0472">Membrane</keyword>
<evidence type="ECO:0000259" key="15">
    <source>
        <dbReference type="Pfam" id="PF00501"/>
    </source>
</evidence>
<evidence type="ECO:0000256" key="10">
    <source>
        <dbReference type="ARBA" id="ARBA00023098"/>
    </source>
</evidence>
<proteinExistence type="inferred from homology"/>
<dbReference type="Gene3D" id="2.30.38.10">
    <property type="entry name" value="Luciferase, Domain 3"/>
    <property type="match status" value="1"/>
</dbReference>
<dbReference type="Pfam" id="PF00501">
    <property type="entry name" value="AMP-binding"/>
    <property type="match status" value="1"/>
</dbReference>
<evidence type="ECO:0000313" key="19">
    <source>
        <dbReference type="EMBL" id="CAA0120351.1"/>
    </source>
</evidence>
<keyword evidence="6" id="KW-0547">Nucleotide-binding</keyword>
<keyword evidence="10" id="KW-0443">Lipid metabolism</keyword>
<evidence type="ECO:0000256" key="7">
    <source>
        <dbReference type="ARBA" id="ARBA00022832"/>
    </source>
</evidence>
<evidence type="ECO:0000256" key="13">
    <source>
        <dbReference type="ARBA" id="ARBA00039545"/>
    </source>
</evidence>
<name>A0A5S9QPF3_9GAMM</name>
<evidence type="ECO:0000256" key="11">
    <source>
        <dbReference type="ARBA" id="ARBA00023136"/>
    </source>
</evidence>
<evidence type="ECO:0000256" key="6">
    <source>
        <dbReference type="ARBA" id="ARBA00022741"/>
    </source>
</evidence>
<dbReference type="PANTHER" id="PTHR43767:SF8">
    <property type="entry name" value="LONG-CHAIN-FATTY-ACID--COA LIGASE"/>
    <property type="match status" value="1"/>
</dbReference>
<feature type="domain" description="AMP-binding enzyme C-terminal" evidence="16">
    <location>
        <begin position="476"/>
        <end position="550"/>
    </location>
</feature>
<dbReference type="CDD" id="cd05936">
    <property type="entry name" value="FC-FACS_FadD_like"/>
    <property type="match status" value="1"/>
</dbReference>
<accession>A0A5S9QPF3</accession>
<keyword evidence="7" id="KW-0276">Fatty acid metabolism</keyword>
<evidence type="ECO:0000256" key="2">
    <source>
        <dbReference type="ARBA" id="ARBA00004170"/>
    </source>
</evidence>
<comment type="similarity">
    <text evidence="4">Belongs to the ATP-dependent AMP-binding enzyme family.</text>
</comment>
<keyword evidence="9" id="KW-0460">Magnesium</keyword>
<evidence type="ECO:0000313" key="18">
    <source>
        <dbReference type="EMBL" id="CAA0115958.1"/>
    </source>
</evidence>
<dbReference type="InterPro" id="IPR000873">
    <property type="entry name" value="AMP-dep_synth/lig_dom"/>
</dbReference>
<dbReference type="RefSeq" id="WP_327785477.1">
    <property type="nucleotide sequence ID" value="NZ_CACSIK010000001.1"/>
</dbReference>
<evidence type="ECO:0000256" key="12">
    <source>
        <dbReference type="ARBA" id="ARBA00026121"/>
    </source>
</evidence>
<dbReference type="EMBL" id="CACSIM010000005">
    <property type="protein sequence ID" value="CAA0115958.1"/>
    <property type="molecule type" value="Genomic_DNA"/>
</dbReference>
<protein>
    <recommendedName>
        <fullName evidence="13">Long-chain-fatty-acid--CoA ligase</fullName>
        <ecNumber evidence="12">6.2.1.3</ecNumber>
    </recommendedName>
    <alternativeName>
        <fullName evidence="14">Long-chain acyl-CoA synthetase</fullName>
    </alternativeName>
</protein>
<comment type="pathway">
    <text evidence="3">Lipid metabolism; fatty acid beta-oxidation.</text>
</comment>
<comment type="cofactor">
    <cofactor evidence="1">
        <name>Mg(2+)</name>
        <dbReference type="ChEBI" id="CHEBI:18420"/>
    </cofactor>
</comment>
<dbReference type="SUPFAM" id="SSF56801">
    <property type="entry name" value="Acetyl-CoA synthetase-like"/>
    <property type="match status" value="1"/>
</dbReference>
<evidence type="ECO:0000313" key="20">
    <source>
        <dbReference type="Proteomes" id="UP000435877"/>
    </source>
</evidence>
<evidence type="ECO:0000256" key="4">
    <source>
        <dbReference type="ARBA" id="ARBA00006432"/>
    </source>
</evidence>
<dbReference type="PROSITE" id="PS00455">
    <property type="entry name" value="AMP_BINDING"/>
    <property type="match status" value="1"/>
</dbReference>
<dbReference type="SMR" id="A0A5S9QPF3"/>
<feature type="domain" description="AMP-dependent synthetase/ligase" evidence="15">
    <location>
        <begin position="40"/>
        <end position="426"/>
    </location>
</feature>
<sequence>MSSAIEEIAAAIGAARKTANVPSSVDLSQYANLVEMFAYCAKKFADRPVISCMSKTLSYGELDVLSAQFASYLQNHTNLKTGDRIALQMPNILQYPVALFGAIRAGMIVVNTNPLYSERELKHQLNDSGAKALVVLANVAEAAAAVVADTPVETVIVTEIADLHTGFKRPLINTVVKRVKKMVPDVSFKNAIPYRKALSLGKSGKYTKATPAANDVALLQYTGGTTGVSKGAMISHQNLMANVLQSKQLFESYGLKEGVEIFLSPLPLYHIYSFMLSFCVMMQGNHAVLIPNPRDLDSVIKEMKRWRWSGMSGINTLFVQLCNHPEFKTLDFSSVKATLSGGMALTAGAAKEWTEMTGAEVYEGYGLTETSPVVSINPGGANQVGTIGVALPGTEIRIVTEAGEDVGIGERGELCVRGPQVMMGYWQRQDETDKTIKDGWLHTGDVAIVQEDGYMRIVDRMKDMIIVSGFNVYPNEIEDVLSGHPNIAECAAIGVPDEKSGEAVKIFVAPKKGDIDKAELKAFLRERLTGYKMPRYIEVRDELPKTNVGKVLRRSLRDEELAKLAKAE</sequence>
<dbReference type="GO" id="GO:0005524">
    <property type="term" value="F:ATP binding"/>
    <property type="evidence" value="ECO:0007669"/>
    <property type="project" value="UniProtKB-KW"/>
</dbReference>
<evidence type="ECO:0000256" key="8">
    <source>
        <dbReference type="ARBA" id="ARBA00022840"/>
    </source>
</evidence>
<dbReference type="Gene3D" id="3.40.50.980">
    <property type="match status" value="2"/>
</dbReference>
<gene>
    <name evidence="19" type="primary">fadD_2</name>
    <name evidence="17" type="synonym">fadD</name>
    <name evidence="18" type="synonym">fadD_1</name>
    <name evidence="17" type="ORF">IHBHHGIJ_01464</name>
    <name evidence="18" type="ORF">KFEGEMFD_03204</name>
    <name evidence="19" type="ORF">KFEGEMFD_03763</name>
</gene>
<dbReference type="Proteomes" id="UP000435877">
    <property type="component" value="Unassembled WGS sequence"/>
</dbReference>
<evidence type="ECO:0000259" key="16">
    <source>
        <dbReference type="Pfam" id="PF13193"/>
    </source>
</evidence>
<dbReference type="Pfam" id="PF13193">
    <property type="entry name" value="AMP-binding_C"/>
    <property type="match status" value="1"/>
</dbReference>
<keyword evidence="20" id="KW-1185">Reference proteome</keyword>
<dbReference type="InterPro" id="IPR045851">
    <property type="entry name" value="AMP-bd_C_sf"/>
</dbReference>
<organism evidence="19 21">
    <name type="scientific">Zhongshania aliphaticivorans</name>
    <dbReference type="NCBI Taxonomy" id="1470434"/>
    <lineage>
        <taxon>Bacteria</taxon>
        <taxon>Pseudomonadati</taxon>
        <taxon>Pseudomonadota</taxon>
        <taxon>Gammaproteobacteria</taxon>
        <taxon>Cellvibrionales</taxon>
        <taxon>Spongiibacteraceae</taxon>
        <taxon>Zhongshania</taxon>
    </lineage>
</organism>
<reference evidence="20 21" key="1">
    <citation type="submission" date="2019-11" db="EMBL/GenBank/DDBJ databases">
        <authorList>
            <person name="Holert J."/>
        </authorList>
    </citation>
    <scope>NUCLEOTIDE SEQUENCE [LARGE SCALE GENOMIC DNA]</scope>
    <source>
        <strain evidence="19">BC3_2A</strain>
        <strain evidence="17">SB11_1A</strain>
    </source>
</reference>
<comment type="subcellular location">
    <subcellularLocation>
        <location evidence="2">Membrane</location>
        <topology evidence="2">Peripheral membrane protein</topology>
    </subcellularLocation>
</comment>
<evidence type="ECO:0000256" key="3">
    <source>
        <dbReference type="ARBA" id="ARBA00005005"/>
    </source>
</evidence>
<dbReference type="FunFam" id="3.30.300.30:FF:000006">
    <property type="entry name" value="Long-chain-fatty-acid--CoA ligase FadD"/>
    <property type="match status" value="1"/>
</dbReference>
<dbReference type="PANTHER" id="PTHR43767">
    <property type="entry name" value="LONG-CHAIN-FATTY-ACID--COA LIGASE"/>
    <property type="match status" value="1"/>
</dbReference>
<evidence type="ECO:0000256" key="9">
    <source>
        <dbReference type="ARBA" id="ARBA00022842"/>
    </source>
</evidence>
<dbReference type="AlphaFoldDB" id="A0A5S9QPF3"/>
<dbReference type="InterPro" id="IPR025110">
    <property type="entry name" value="AMP-bd_C"/>
</dbReference>
<evidence type="ECO:0000313" key="17">
    <source>
        <dbReference type="EMBL" id="CAA0088102.1"/>
    </source>
</evidence>
<evidence type="ECO:0000256" key="5">
    <source>
        <dbReference type="ARBA" id="ARBA00022598"/>
    </source>
</evidence>
<dbReference type="EMBL" id="CACSIK010000001">
    <property type="protein sequence ID" value="CAA0088102.1"/>
    <property type="molecule type" value="Genomic_DNA"/>
</dbReference>
<evidence type="ECO:0000256" key="14">
    <source>
        <dbReference type="ARBA" id="ARBA00042773"/>
    </source>
</evidence>
<dbReference type="Proteomes" id="UP000439591">
    <property type="component" value="Unassembled WGS sequence"/>
</dbReference>
<dbReference type="EMBL" id="CACSIM010000007">
    <property type="protein sequence ID" value="CAA0120351.1"/>
    <property type="molecule type" value="Genomic_DNA"/>
</dbReference>
<dbReference type="GO" id="GO:0016020">
    <property type="term" value="C:membrane"/>
    <property type="evidence" value="ECO:0007669"/>
    <property type="project" value="UniProtKB-SubCell"/>
</dbReference>
<dbReference type="GO" id="GO:0004467">
    <property type="term" value="F:long-chain fatty acid-CoA ligase activity"/>
    <property type="evidence" value="ECO:0007669"/>
    <property type="project" value="UniProtKB-EC"/>
</dbReference>
<dbReference type="EC" id="6.2.1.3" evidence="12"/>
<keyword evidence="8" id="KW-0067">ATP-binding</keyword>
<dbReference type="FunFam" id="3.40.50.12780:FF:000003">
    <property type="entry name" value="Long-chain-fatty-acid--CoA ligase FadD"/>
    <property type="match status" value="1"/>
</dbReference>